<dbReference type="PANTHER" id="PTHR33499:SF43">
    <property type="entry name" value="TRANSPOSASE, PTTA_EN_SPM, PLANT"/>
    <property type="match status" value="1"/>
</dbReference>
<accession>A0A6A1VT39</accession>
<protein>
    <submittedName>
        <fullName evidence="2">Uncharacterized protein</fullName>
    </submittedName>
</protein>
<feature type="region of interest" description="Disordered" evidence="1">
    <location>
        <begin position="32"/>
        <end position="54"/>
    </location>
</feature>
<keyword evidence="3" id="KW-1185">Reference proteome</keyword>
<comment type="caution">
    <text evidence="2">The sequence shown here is derived from an EMBL/GenBank/DDBJ whole genome shotgun (WGS) entry which is preliminary data.</text>
</comment>
<name>A0A6A1VT39_9ROSI</name>
<reference evidence="2 3" key="1">
    <citation type="journal article" date="2019" name="Plant Biotechnol. J.">
        <title>The red bayberry genome and genetic basis of sex determination.</title>
        <authorList>
            <person name="Jia H.M."/>
            <person name="Jia H.J."/>
            <person name="Cai Q.L."/>
            <person name="Wang Y."/>
            <person name="Zhao H.B."/>
            <person name="Yang W.F."/>
            <person name="Wang G.Y."/>
            <person name="Li Y.H."/>
            <person name="Zhan D.L."/>
            <person name="Shen Y.T."/>
            <person name="Niu Q.F."/>
            <person name="Chang L."/>
            <person name="Qiu J."/>
            <person name="Zhao L."/>
            <person name="Xie H.B."/>
            <person name="Fu W.Y."/>
            <person name="Jin J."/>
            <person name="Li X.W."/>
            <person name="Jiao Y."/>
            <person name="Zhou C.C."/>
            <person name="Tu T."/>
            <person name="Chai C.Y."/>
            <person name="Gao J.L."/>
            <person name="Fan L.J."/>
            <person name="van de Weg E."/>
            <person name="Wang J.Y."/>
            <person name="Gao Z.S."/>
        </authorList>
    </citation>
    <scope>NUCLEOTIDE SEQUENCE [LARGE SCALE GENOMIC DNA]</scope>
    <source>
        <tissue evidence="2">Leaves</tissue>
    </source>
</reference>
<dbReference type="AlphaFoldDB" id="A0A6A1VT39"/>
<proteinExistence type="predicted"/>
<feature type="region of interest" description="Disordered" evidence="1">
    <location>
        <begin position="276"/>
        <end position="297"/>
    </location>
</feature>
<dbReference type="InterPro" id="IPR004252">
    <property type="entry name" value="Probable_transposase_24"/>
</dbReference>
<dbReference type="Proteomes" id="UP000516437">
    <property type="component" value="Chromosome 4"/>
</dbReference>
<dbReference type="EMBL" id="RXIC02000022">
    <property type="protein sequence ID" value="KAB1215993.1"/>
    <property type="molecule type" value="Genomic_DNA"/>
</dbReference>
<sequence length="344" mass="39611">MGKVDPAKLYKKNYTNAKGKWVSKLYTKNFSTSASKRGRGRTRGVSLEKSLGSGSGKLSDHFDLDYTRHEDVRTVVETMMTARRTHRNRMHAYFKKFPSKEAALLKPHPDTTEEQWKELCDLFTSEAFMKRSEQNKKNRSKLTVNHAAGSRSFQRTRACMERMDAFQRQCDLEGKTYTEIEVYSEILGKKSGYVRGLGRAVKPPPSSTLTTQSSDLQHQLAKARDEIEAMRAAREKDLQEFAKKQAEMEATLRDHREEQRVEQERIRLEQEERMKREQERMQWSTRSACKGTRAHAKGARALTGRNIEGTGEENVLCNGEENERHVKATIQPVWGFKKVDACIL</sequence>
<evidence type="ECO:0000313" key="2">
    <source>
        <dbReference type="EMBL" id="KAB1215993.1"/>
    </source>
</evidence>
<evidence type="ECO:0000256" key="1">
    <source>
        <dbReference type="SAM" id="MobiDB-lite"/>
    </source>
</evidence>
<dbReference type="Pfam" id="PF03004">
    <property type="entry name" value="Transposase_24"/>
    <property type="match status" value="1"/>
</dbReference>
<dbReference type="PANTHER" id="PTHR33499">
    <property type="entry name" value="OS12G0282400 PROTEIN-RELATED"/>
    <property type="match status" value="1"/>
</dbReference>
<gene>
    <name evidence="2" type="ORF">CJ030_MR4G024546</name>
</gene>
<dbReference type="OrthoDB" id="1921870at2759"/>
<evidence type="ECO:0000313" key="3">
    <source>
        <dbReference type="Proteomes" id="UP000516437"/>
    </source>
</evidence>
<organism evidence="2 3">
    <name type="scientific">Morella rubra</name>
    <name type="common">Chinese bayberry</name>
    <dbReference type="NCBI Taxonomy" id="262757"/>
    <lineage>
        <taxon>Eukaryota</taxon>
        <taxon>Viridiplantae</taxon>
        <taxon>Streptophyta</taxon>
        <taxon>Embryophyta</taxon>
        <taxon>Tracheophyta</taxon>
        <taxon>Spermatophyta</taxon>
        <taxon>Magnoliopsida</taxon>
        <taxon>eudicotyledons</taxon>
        <taxon>Gunneridae</taxon>
        <taxon>Pentapetalae</taxon>
        <taxon>rosids</taxon>
        <taxon>fabids</taxon>
        <taxon>Fagales</taxon>
        <taxon>Myricaceae</taxon>
        <taxon>Morella</taxon>
    </lineage>
</organism>